<dbReference type="RefSeq" id="WP_072697402.1">
    <property type="nucleotide sequence ID" value="NZ_FRDI01000008.1"/>
</dbReference>
<proteinExistence type="predicted"/>
<dbReference type="EMBL" id="FRDI01000008">
    <property type="protein sequence ID" value="SHN66920.1"/>
    <property type="molecule type" value="Genomic_DNA"/>
</dbReference>
<reference evidence="2 3" key="1">
    <citation type="submission" date="2016-12" db="EMBL/GenBank/DDBJ databases">
        <authorList>
            <person name="Song W.-J."/>
            <person name="Kurnit D.M."/>
        </authorList>
    </citation>
    <scope>NUCLEOTIDE SEQUENCE [LARGE SCALE GENOMIC DNA]</scope>
    <source>
        <strain evidence="2 3">DSM 11393</strain>
    </source>
</reference>
<evidence type="ECO:0000313" key="3">
    <source>
        <dbReference type="Proteomes" id="UP000186469"/>
    </source>
</evidence>
<keyword evidence="1" id="KW-0812">Transmembrane</keyword>
<accession>A0A1M7T860</accession>
<dbReference type="Proteomes" id="UP000186469">
    <property type="component" value="Unassembled WGS sequence"/>
</dbReference>
<sequence length="138" mass="15740">MPRGQKSNDLTRGHSWADVAMVLVRGVLQLINSGNIIGLIIAGFVFDLGFISYKLTPEDSGRVLLTFIDILKFDNLSYILMPAVFVLYFLWSKREKNYLKKELKRLAEERTALMLGLKDGTLKPLKQHYPSSCDDKME</sequence>
<feature type="transmembrane region" description="Helical" evidence="1">
    <location>
        <begin position="35"/>
        <end position="55"/>
    </location>
</feature>
<keyword evidence="3" id="KW-1185">Reference proteome</keyword>
<keyword evidence="1" id="KW-0472">Membrane</keyword>
<gene>
    <name evidence="2" type="ORF">SAMN02745728_01710</name>
</gene>
<evidence type="ECO:0000256" key="1">
    <source>
        <dbReference type="SAM" id="Phobius"/>
    </source>
</evidence>
<keyword evidence="1" id="KW-1133">Transmembrane helix</keyword>
<organism evidence="2 3">
    <name type="scientific">Desulfovibrio litoralis DSM 11393</name>
    <dbReference type="NCBI Taxonomy" id="1121455"/>
    <lineage>
        <taxon>Bacteria</taxon>
        <taxon>Pseudomonadati</taxon>
        <taxon>Thermodesulfobacteriota</taxon>
        <taxon>Desulfovibrionia</taxon>
        <taxon>Desulfovibrionales</taxon>
        <taxon>Desulfovibrionaceae</taxon>
        <taxon>Desulfovibrio</taxon>
    </lineage>
</organism>
<name>A0A1M7T860_9BACT</name>
<dbReference type="STRING" id="1121455.SAMN02745728_01710"/>
<dbReference type="AlphaFoldDB" id="A0A1M7T860"/>
<protein>
    <submittedName>
        <fullName evidence="2">Uncharacterized protein</fullName>
    </submittedName>
</protein>
<feature type="transmembrane region" description="Helical" evidence="1">
    <location>
        <begin position="75"/>
        <end position="91"/>
    </location>
</feature>
<evidence type="ECO:0000313" key="2">
    <source>
        <dbReference type="EMBL" id="SHN66920.1"/>
    </source>
</evidence>